<dbReference type="InterPro" id="IPR035956">
    <property type="entry name" value="RimP_N_sf"/>
</dbReference>
<evidence type="ECO:0000256" key="3">
    <source>
        <dbReference type="HAMAP-Rule" id="MF_01077"/>
    </source>
</evidence>
<dbReference type="STRING" id="336988.NT96_08115"/>
<sequence>MGQANPKMNSKQLEIIKERISPIIEKRKLMLWDISFFGAASPVLTILIDRQDKTPIAMNEISEVTPFISEAMDQIEPDPFPDHYNLDISSPGIDRTIKSDDQLAWAVSEPVKINFFEKIDGQKNVEGILLDYSDSYIELKNSAEQIEDFPRDKITKISLNQEV</sequence>
<dbReference type="HOGENOM" id="CLU_070525_2_0_9"/>
<dbReference type="Proteomes" id="UP000004959">
    <property type="component" value="Chromosome"/>
</dbReference>
<feature type="domain" description="Ribosome maturation factor RimP N-terminal" evidence="4">
    <location>
        <begin position="20"/>
        <end position="94"/>
    </location>
</feature>
<reference evidence="5 6" key="1">
    <citation type="journal article" date="2012" name="PLoS ONE">
        <title>Functional divergence in the genus oenococcus as predicted by genome sequencing of the newly-described species, Oenococcus kitaharae.</title>
        <authorList>
            <person name="Borneman A.R."/>
            <person name="McCarthy J.M."/>
            <person name="Chambers P.J."/>
            <person name="Bartowsky E.J."/>
        </authorList>
    </citation>
    <scope>NUCLEOTIDE SEQUENCE [LARGE SCALE GENOMIC DNA]</scope>
    <source>
        <strain evidence="6">DSM17330</strain>
    </source>
</reference>
<comment type="similarity">
    <text evidence="3">Belongs to the RimP family.</text>
</comment>
<gene>
    <name evidence="3" type="primary">rimP</name>
    <name evidence="5" type="ORF">OKIT_0848</name>
</gene>
<comment type="subcellular location">
    <subcellularLocation>
        <location evidence="3">Cytoplasm</location>
    </subcellularLocation>
</comment>
<dbReference type="SUPFAM" id="SSF74942">
    <property type="entry name" value="YhbC-like, C-terminal domain"/>
    <property type="match status" value="1"/>
</dbReference>
<keyword evidence="6" id="KW-1185">Reference proteome</keyword>
<evidence type="ECO:0000313" key="5">
    <source>
        <dbReference type="EMBL" id="EHN58955.1"/>
    </source>
</evidence>
<protein>
    <recommendedName>
        <fullName evidence="3">Ribosome maturation factor RimP</fullName>
    </recommendedName>
</protein>
<dbReference type="PATRIC" id="fig|1045004.4.peg.852"/>
<dbReference type="HAMAP" id="MF_01077">
    <property type="entry name" value="RimP"/>
    <property type="match status" value="1"/>
</dbReference>
<evidence type="ECO:0000256" key="1">
    <source>
        <dbReference type="ARBA" id="ARBA00022490"/>
    </source>
</evidence>
<evidence type="ECO:0000259" key="4">
    <source>
        <dbReference type="Pfam" id="PF02576"/>
    </source>
</evidence>
<dbReference type="Pfam" id="PF02576">
    <property type="entry name" value="RimP_N"/>
    <property type="match status" value="1"/>
</dbReference>
<dbReference type="eggNOG" id="COG0779">
    <property type="taxonomic scope" value="Bacteria"/>
</dbReference>
<keyword evidence="1 3" id="KW-0963">Cytoplasm</keyword>
<dbReference type="InterPro" id="IPR028998">
    <property type="entry name" value="RimP_C"/>
</dbReference>
<dbReference type="CDD" id="cd01734">
    <property type="entry name" value="YlxS_C"/>
    <property type="match status" value="1"/>
</dbReference>
<dbReference type="Gene3D" id="2.30.30.180">
    <property type="entry name" value="Ribosome maturation factor RimP, C-terminal domain"/>
    <property type="match status" value="1"/>
</dbReference>
<name>G9WIE3_9LACO</name>
<comment type="function">
    <text evidence="3">Required for maturation of 30S ribosomal subunits.</text>
</comment>
<dbReference type="GO" id="GO:0006412">
    <property type="term" value="P:translation"/>
    <property type="evidence" value="ECO:0007669"/>
    <property type="project" value="TreeGrafter"/>
</dbReference>
<dbReference type="GO" id="GO:0000028">
    <property type="term" value="P:ribosomal small subunit assembly"/>
    <property type="evidence" value="ECO:0007669"/>
    <property type="project" value="TreeGrafter"/>
</dbReference>
<evidence type="ECO:0000256" key="2">
    <source>
        <dbReference type="ARBA" id="ARBA00022517"/>
    </source>
</evidence>
<dbReference type="AlphaFoldDB" id="G9WIE3"/>
<dbReference type="PANTHER" id="PTHR33867">
    <property type="entry name" value="RIBOSOME MATURATION FACTOR RIMP"/>
    <property type="match status" value="1"/>
</dbReference>
<dbReference type="SUPFAM" id="SSF75420">
    <property type="entry name" value="YhbC-like, N-terminal domain"/>
    <property type="match status" value="1"/>
</dbReference>
<keyword evidence="2 3" id="KW-0690">Ribosome biogenesis</keyword>
<dbReference type="InterPro" id="IPR028989">
    <property type="entry name" value="RimP_N"/>
</dbReference>
<dbReference type="InterPro" id="IPR003728">
    <property type="entry name" value="Ribosome_maturation_RimP"/>
</dbReference>
<proteinExistence type="inferred from homology"/>
<dbReference type="PANTHER" id="PTHR33867:SF1">
    <property type="entry name" value="RIBOSOME MATURATION FACTOR RIMP"/>
    <property type="match status" value="1"/>
</dbReference>
<dbReference type="Gene3D" id="3.30.300.70">
    <property type="entry name" value="RimP-like superfamily, N-terminal"/>
    <property type="match status" value="1"/>
</dbReference>
<comment type="caution">
    <text evidence="5">The sequence shown here is derived from an EMBL/GenBank/DDBJ whole genome shotgun (WGS) entry which is preliminary data.</text>
</comment>
<dbReference type="EMBL" id="AFVZ01000001">
    <property type="protein sequence ID" value="EHN58955.1"/>
    <property type="molecule type" value="Genomic_DNA"/>
</dbReference>
<dbReference type="InterPro" id="IPR036847">
    <property type="entry name" value="RimP_C_sf"/>
</dbReference>
<accession>G9WIE3</accession>
<dbReference type="GO" id="GO:0005829">
    <property type="term" value="C:cytosol"/>
    <property type="evidence" value="ECO:0007669"/>
    <property type="project" value="TreeGrafter"/>
</dbReference>
<organism evidence="5 6">
    <name type="scientific">Oenococcus kitaharae DSM 17330</name>
    <dbReference type="NCBI Taxonomy" id="1045004"/>
    <lineage>
        <taxon>Bacteria</taxon>
        <taxon>Bacillati</taxon>
        <taxon>Bacillota</taxon>
        <taxon>Bacilli</taxon>
        <taxon>Lactobacillales</taxon>
        <taxon>Lactobacillaceae</taxon>
        <taxon>Oenococcus</taxon>
    </lineage>
</organism>
<evidence type="ECO:0000313" key="6">
    <source>
        <dbReference type="Proteomes" id="UP000004959"/>
    </source>
</evidence>